<dbReference type="PANTHER" id="PTHR34388:SF1">
    <property type="entry name" value="DNA POLYMERASE III SUBUNIT DELTA"/>
    <property type="match status" value="1"/>
</dbReference>
<dbReference type="GO" id="GO:0006261">
    <property type="term" value="P:DNA-templated DNA replication"/>
    <property type="evidence" value="ECO:0007669"/>
    <property type="project" value="TreeGrafter"/>
</dbReference>
<sequence>MKANRGQIERALTAPPADIRLFILYGPDESGSRALAQRLDSAMGPGAERIDLEGSELKNDPARLADEAAAISLFGGARHIRVMPAGDECLAAVDALLSAEQAGNPVVLVAGALKNTSKLLQLGLKSTAAMAFASYLPEGQDADRLAMAIAREAGLRLDPGVATRLAQAAGNDRAVLSREIEKLALYLDAAPERPATADEDALDAIGAGAGESDLSRLVEAVLSGRPDAAGSELGRLAQEGIEGIVLLRTLLRRLQLLIQLRAEVDSGSSVDSVMASAGKALFWKEKDSVARQLRMWPSSRLAIGLGRVLDAERQVKSSGSAGPMLVDAELIAVARVASRLR</sequence>
<dbReference type="GO" id="GO:0003887">
    <property type="term" value="F:DNA-directed DNA polymerase activity"/>
    <property type="evidence" value="ECO:0007669"/>
    <property type="project" value="UniProtKB-KW"/>
</dbReference>
<dbReference type="GO" id="GO:0003677">
    <property type="term" value="F:DNA binding"/>
    <property type="evidence" value="ECO:0007669"/>
    <property type="project" value="InterPro"/>
</dbReference>
<evidence type="ECO:0000256" key="1">
    <source>
        <dbReference type="ARBA" id="ARBA00012417"/>
    </source>
</evidence>
<evidence type="ECO:0000256" key="2">
    <source>
        <dbReference type="ARBA" id="ARBA00022679"/>
    </source>
</evidence>
<evidence type="ECO:0000313" key="8">
    <source>
        <dbReference type="EMBL" id="AHE56680.1"/>
    </source>
</evidence>
<dbReference type="OrthoDB" id="9804983at2"/>
<dbReference type="GO" id="GO:0009360">
    <property type="term" value="C:DNA polymerase III complex"/>
    <property type="evidence" value="ECO:0007669"/>
    <property type="project" value="TreeGrafter"/>
</dbReference>
<keyword evidence="9" id="KW-1185">Reference proteome</keyword>
<keyword evidence="5" id="KW-0239">DNA-directed DNA polymerase</keyword>
<dbReference type="PATRIC" id="fig|1123269.5.peg.4974"/>
<dbReference type="PANTHER" id="PTHR34388">
    <property type="entry name" value="DNA POLYMERASE III SUBUNIT DELTA"/>
    <property type="match status" value="1"/>
</dbReference>
<keyword evidence="2" id="KW-0808">Transferase</keyword>
<keyword evidence="4" id="KW-0235">DNA replication</keyword>
<evidence type="ECO:0000256" key="4">
    <source>
        <dbReference type="ARBA" id="ARBA00022705"/>
    </source>
</evidence>
<comment type="similarity">
    <text evidence="6">Belongs to the DNA polymerase HolA subunit family.</text>
</comment>
<dbReference type="AlphaFoldDB" id="W0ALV3"/>
<name>W0ALV3_9SPHN</name>
<dbReference type="SUPFAM" id="SSF52540">
    <property type="entry name" value="P-loop containing nucleoside triphosphate hydrolases"/>
    <property type="match status" value="1"/>
</dbReference>
<dbReference type="Proteomes" id="UP000018851">
    <property type="component" value="Chromosome"/>
</dbReference>
<comment type="catalytic activity">
    <reaction evidence="7">
        <text>DNA(n) + a 2'-deoxyribonucleoside 5'-triphosphate = DNA(n+1) + diphosphate</text>
        <dbReference type="Rhea" id="RHEA:22508"/>
        <dbReference type="Rhea" id="RHEA-COMP:17339"/>
        <dbReference type="Rhea" id="RHEA-COMP:17340"/>
        <dbReference type="ChEBI" id="CHEBI:33019"/>
        <dbReference type="ChEBI" id="CHEBI:61560"/>
        <dbReference type="ChEBI" id="CHEBI:173112"/>
        <dbReference type="EC" id="2.7.7.7"/>
    </reaction>
</comment>
<dbReference type="STRING" id="1123269.NX02_25365"/>
<protein>
    <recommendedName>
        <fullName evidence="1">DNA-directed DNA polymerase</fullName>
        <ecNumber evidence="1">2.7.7.7</ecNumber>
    </recommendedName>
</protein>
<dbReference type="EMBL" id="CP006644">
    <property type="protein sequence ID" value="AHE56680.1"/>
    <property type="molecule type" value="Genomic_DNA"/>
</dbReference>
<organism evidence="8 9">
    <name type="scientific">Sphingomonas sanxanigenens DSM 19645 = NX02</name>
    <dbReference type="NCBI Taxonomy" id="1123269"/>
    <lineage>
        <taxon>Bacteria</taxon>
        <taxon>Pseudomonadati</taxon>
        <taxon>Pseudomonadota</taxon>
        <taxon>Alphaproteobacteria</taxon>
        <taxon>Sphingomonadales</taxon>
        <taxon>Sphingomonadaceae</taxon>
        <taxon>Sphingomonas</taxon>
    </lineage>
</organism>
<reference evidence="8 9" key="1">
    <citation type="submission" date="2013-07" db="EMBL/GenBank/DDBJ databases">
        <title>Completed genome of Sphingomonas sanxanigenens NX02.</title>
        <authorList>
            <person name="Ma T."/>
            <person name="Huang H."/>
            <person name="Wu M."/>
            <person name="Li X."/>
            <person name="Li G."/>
        </authorList>
    </citation>
    <scope>NUCLEOTIDE SEQUENCE [LARGE SCALE GENOMIC DNA]</scope>
    <source>
        <strain evidence="8 9">NX02</strain>
    </source>
</reference>
<accession>W0ALV3</accession>
<evidence type="ECO:0000313" key="9">
    <source>
        <dbReference type="Proteomes" id="UP000018851"/>
    </source>
</evidence>
<dbReference type="Gene3D" id="1.10.8.60">
    <property type="match status" value="1"/>
</dbReference>
<dbReference type="SUPFAM" id="SSF48019">
    <property type="entry name" value="post-AAA+ oligomerization domain-like"/>
    <property type="match status" value="1"/>
</dbReference>
<evidence type="ECO:0000256" key="7">
    <source>
        <dbReference type="ARBA" id="ARBA00049244"/>
    </source>
</evidence>
<dbReference type="KEGG" id="ssan:NX02_25365"/>
<dbReference type="HOGENOM" id="CLU_068860_0_0_5"/>
<dbReference type="InterPro" id="IPR027417">
    <property type="entry name" value="P-loop_NTPase"/>
</dbReference>
<proteinExistence type="inferred from homology"/>
<keyword evidence="3" id="KW-0548">Nucleotidyltransferase</keyword>
<dbReference type="NCBIfam" id="TIGR01128">
    <property type="entry name" value="holA"/>
    <property type="match status" value="1"/>
</dbReference>
<dbReference type="InterPro" id="IPR008921">
    <property type="entry name" value="DNA_pol3_clamp-load_cplx_C"/>
</dbReference>
<dbReference type="Gene3D" id="1.20.272.10">
    <property type="match status" value="1"/>
</dbReference>
<evidence type="ECO:0000256" key="5">
    <source>
        <dbReference type="ARBA" id="ARBA00022932"/>
    </source>
</evidence>
<dbReference type="InterPro" id="IPR005790">
    <property type="entry name" value="DNA_polIII_delta"/>
</dbReference>
<evidence type="ECO:0000256" key="3">
    <source>
        <dbReference type="ARBA" id="ARBA00022695"/>
    </source>
</evidence>
<dbReference type="EC" id="2.7.7.7" evidence="1"/>
<dbReference type="RefSeq" id="WP_025294781.1">
    <property type="nucleotide sequence ID" value="NZ_CP006644.1"/>
</dbReference>
<evidence type="ECO:0000256" key="6">
    <source>
        <dbReference type="ARBA" id="ARBA00034754"/>
    </source>
</evidence>
<gene>
    <name evidence="8" type="ORF">NX02_25365</name>
</gene>
<dbReference type="eggNOG" id="COG1466">
    <property type="taxonomic scope" value="Bacteria"/>
</dbReference>